<comment type="caution">
    <text evidence="3">The sequence shown here is derived from an EMBL/GenBank/DDBJ whole genome shotgun (WGS) entry which is preliminary data.</text>
</comment>
<dbReference type="Proteomes" id="UP000658127">
    <property type="component" value="Unassembled WGS sequence"/>
</dbReference>
<organism evidence="3 4">
    <name type="scientific">Nocardia rhizosphaerihabitans</name>
    <dbReference type="NCBI Taxonomy" id="1691570"/>
    <lineage>
        <taxon>Bacteria</taxon>
        <taxon>Bacillati</taxon>
        <taxon>Actinomycetota</taxon>
        <taxon>Actinomycetes</taxon>
        <taxon>Mycobacteriales</taxon>
        <taxon>Nocardiaceae</taxon>
        <taxon>Nocardia</taxon>
    </lineage>
</organism>
<gene>
    <name evidence="3" type="ORF">GCM10011610_24280</name>
</gene>
<evidence type="ECO:0000313" key="3">
    <source>
        <dbReference type="EMBL" id="GGN77636.1"/>
    </source>
</evidence>
<accession>A0ABQ2KAQ1</accession>
<dbReference type="RefSeq" id="WP_189027065.1">
    <property type="nucleotide sequence ID" value="NZ_BMNE01000002.1"/>
</dbReference>
<dbReference type="Pfam" id="PF12625">
    <property type="entry name" value="Arabinose_bd"/>
    <property type="match status" value="1"/>
</dbReference>
<keyword evidence="4" id="KW-1185">Reference proteome</keyword>
<dbReference type="InterPro" id="IPR032687">
    <property type="entry name" value="AraC-type_N"/>
</dbReference>
<sequence length="335" mass="36161">MATDQSLLHRFVISQLDAAGLDRAQLIRDAGVPDWSMTGDDVHLPSATFSRLWEIGEYRLGPDVALQVARRYELSSLGLYDYLFASAPTLGDGLATCGPHITAVTTNHRFDLVAENENESTLYLEMLDGDGRGRDHTQLWGLAAVLSRARRVVDGPLNPVRVSLRQAAPTHLDGFRAVFGSATVEFDAPTDSITFRAADLDLPLTTADPVLAAVLLPLAAALPPPPTLASAWPERVAAAVDKAIEAGEVSLNSVARILRISPRTLQRRLTEAGTTWRAELDRARSARLTRAVSAGSLPLTGTRQAELLGYSDAGSARRAARRWSAGSHPARRLTF</sequence>
<proteinExistence type="predicted"/>
<keyword evidence="1" id="KW-0238">DNA-binding</keyword>
<evidence type="ECO:0000256" key="1">
    <source>
        <dbReference type="ARBA" id="ARBA00023125"/>
    </source>
</evidence>
<evidence type="ECO:0000313" key="4">
    <source>
        <dbReference type="Proteomes" id="UP000658127"/>
    </source>
</evidence>
<dbReference type="PROSITE" id="PS01124">
    <property type="entry name" value="HTH_ARAC_FAMILY_2"/>
    <property type="match status" value="1"/>
</dbReference>
<dbReference type="InterPro" id="IPR018060">
    <property type="entry name" value="HTH_AraC"/>
</dbReference>
<dbReference type="PANTHER" id="PTHR47894">
    <property type="entry name" value="HTH-TYPE TRANSCRIPTIONAL REGULATOR GADX"/>
    <property type="match status" value="1"/>
</dbReference>
<evidence type="ECO:0000259" key="2">
    <source>
        <dbReference type="PROSITE" id="PS01124"/>
    </source>
</evidence>
<dbReference type="PANTHER" id="PTHR47894:SF1">
    <property type="entry name" value="HTH-TYPE TRANSCRIPTIONAL REGULATOR VQSM"/>
    <property type="match status" value="1"/>
</dbReference>
<feature type="domain" description="HTH araC/xylS-type" evidence="2">
    <location>
        <begin position="234"/>
        <end position="322"/>
    </location>
</feature>
<protein>
    <submittedName>
        <fullName evidence="3">AraC family transcriptional regulator</fullName>
    </submittedName>
</protein>
<name>A0ABQ2KAQ1_9NOCA</name>
<reference evidence="4" key="1">
    <citation type="journal article" date="2019" name="Int. J. Syst. Evol. Microbiol.">
        <title>The Global Catalogue of Microorganisms (GCM) 10K type strain sequencing project: providing services to taxonomists for standard genome sequencing and annotation.</title>
        <authorList>
            <consortium name="The Broad Institute Genomics Platform"/>
            <consortium name="The Broad Institute Genome Sequencing Center for Infectious Disease"/>
            <person name="Wu L."/>
            <person name="Ma J."/>
        </authorList>
    </citation>
    <scope>NUCLEOTIDE SEQUENCE [LARGE SCALE GENOMIC DNA]</scope>
    <source>
        <strain evidence="4">CGMCC 4.7329</strain>
    </source>
</reference>
<dbReference type="EMBL" id="BMNE01000002">
    <property type="protein sequence ID" value="GGN77636.1"/>
    <property type="molecule type" value="Genomic_DNA"/>
</dbReference>
<dbReference type="Gene3D" id="1.10.10.60">
    <property type="entry name" value="Homeodomain-like"/>
    <property type="match status" value="1"/>
</dbReference>